<evidence type="ECO:0000256" key="2">
    <source>
        <dbReference type="ARBA" id="ARBA00023002"/>
    </source>
</evidence>
<evidence type="ECO:0000259" key="3">
    <source>
        <dbReference type="Pfam" id="PF07992"/>
    </source>
</evidence>
<gene>
    <name evidence="4" type="ORF">SAMN04488522_105142</name>
</gene>
<evidence type="ECO:0000256" key="1">
    <source>
        <dbReference type="ARBA" id="ARBA00022630"/>
    </source>
</evidence>
<dbReference type="Pfam" id="PF07992">
    <property type="entry name" value="Pyr_redox_2"/>
    <property type="match status" value="1"/>
</dbReference>
<keyword evidence="5" id="KW-1185">Reference proteome</keyword>
<dbReference type="InterPro" id="IPR050097">
    <property type="entry name" value="Ferredoxin-NADP_redctase_2"/>
</dbReference>
<reference evidence="5" key="1">
    <citation type="submission" date="2016-11" db="EMBL/GenBank/DDBJ databases">
        <authorList>
            <person name="Varghese N."/>
            <person name="Submissions S."/>
        </authorList>
    </citation>
    <scope>NUCLEOTIDE SEQUENCE [LARGE SCALE GENOMIC DNA]</scope>
    <source>
        <strain evidence="5">DSM 16990</strain>
    </source>
</reference>
<dbReference type="STRING" id="288992.SAMN04488522_105142"/>
<dbReference type="Gene3D" id="3.50.50.60">
    <property type="entry name" value="FAD/NAD(P)-binding domain"/>
    <property type="match status" value="2"/>
</dbReference>
<dbReference type="EMBL" id="FQUQ01000005">
    <property type="protein sequence ID" value="SHG33979.1"/>
    <property type="molecule type" value="Genomic_DNA"/>
</dbReference>
<feature type="domain" description="FAD/NAD(P)-binding" evidence="3">
    <location>
        <begin position="8"/>
        <end position="286"/>
    </location>
</feature>
<dbReference type="RefSeq" id="WP_073234442.1">
    <property type="nucleotide sequence ID" value="NZ_FQUQ01000005.1"/>
</dbReference>
<dbReference type="SUPFAM" id="SSF51905">
    <property type="entry name" value="FAD/NAD(P)-binding domain"/>
    <property type="match status" value="1"/>
</dbReference>
<dbReference type="PRINTS" id="PR00469">
    <property type="entry name" value="PNDRDTASEII"/>
</dbReference>
<evidence type="ECO:0000313" key="4">
    <source>
        <dbReference type="EMBL" id="SHG33979.1"/>
    </source>
</evidence>
<dbReference type="InterPro" id="IPR023753">
    <property type="entry name" value="FAD/NAD-binding_dom"/>
</dbReference>
<accession>A0A1M5J107</accession>
<proteinExistence type="predicted"/>
<dbReference type="OrthoDB" id="9806179at2"/>
<keyword evidence="1" id="KW-0285">Flavoprotein</keyword>
<name>A0A1M5J107_9SPHI</name>
<dbReference type="InterPro" id="IPR036188">
    <property type="entry name" value="FAD/NAD-bd_sf"/>
</dbReference>
<dbReference type="PANTHER" id="PTHR48105">
    <property type="entry name" value="THIOREDOXIN REDUCTASE 1-RELATED-RELATED"/>
    <property type="match status" value="1"/>
</dbReference>
<dbReference type="GO" id="GO:0016491">
    <property type="term" value="F:oxidoreductase activity"/>
    <property type="evidence" value="ECO:0007669"/>
    <property type="project" value="UniProtKB-KW"/>
</dbReference>
<keyword evidence="2" id="KW-0560">Oxidoreductase</keyword>
<evidence type="ECO:0000313" key="5">
    <source>
        <dbReference type="Proteomes" id="UP000184287"/>
    </source>
</evidence>
<protein>
    <submittedName>
        <fullName evidence="4">Thioredoxin reductase</fullName>
    </submittedName>
</protein>
<dbReference type="PRINTS" id="PR00368">
    <property type="entry name" value="FADPNR"/>
</dbReference>
<dbReference type="Proteomes" id="UP000184287">
    <property type="component" value="Unassembled WGS sequence"/>
</dbReference>
<dbReference type="AlphaFoldDB" id="A0A1M5J107"/>
<organism evidence="4 5">
    <name type="scientific">Pedobacter caeni</name>
    <dbReference type="NCBI Taxonomy" id="288992"/>
    <lineage>
        <taxon>Bacteria</taxon>
        <taxon>Pseudomonadati</taxon>
        <taxon>Bacteroidota</taxon>
        <taxon>Sphingobacteriia</taxon>
        <taxon>Sphingobacteriales</taxon>
        <taxon>Sphingobacteriaceae</taxon>
        <taxon>Pedobacter</taxon>
    </lineage>
</organism>
<sequence length="302" mass="33230">MKDSNLLDVIIIGGSYAGLSAGMTLGRAMRKVLIIDSGKPCNAQTPHSHNFLTLDGERPAEIARKAKEQVLAYPTVSFRNDLVISAKKPDGFFELTTASGEMFSARKLLFTTGVKDLMPDIKGFAACWGISVIHCPYCHGYEVRHQKTAVLINGNDAFHFAQILSNWTKELVLFTNGPITLDTEQQEQLKKNNIQWIETPVGRLLHTDGQLKSIVLSDGEEHSFSVMYARIPFEQHSSIPQELGCKLNEQGYLEVSEMQQTSVAGIYAAGDNTTMGRSVAIAVAAGVRSGSMINYELIMDSW</sequence>